<gene>
    <name evidence="2" type="ORF">ABID41_001542</name>
</gene>
<organism evidence="2 3">
    <name type="scientific">Phenylobacterium koreense</name>
    <dbReference type="NCBI Taxonomy" id="266125"/>
    <lineage>
        <taxon>Bacteria</taxon>
        <taxon>Pseudomonadati</taxon>
        <taxon>Pseudomonadota</taxon>
        <taxon>Alphaproteobacteria</taxon>
        <taxon>Caulobacterales</taxon>
        <taxon>Caulobacteraceae</taxon>
        <taxon>Phenylobacterium</taxon>
    </lineage>
</organism>
<feature type="transmembrane region" description="Helical" evidence="1">
    <location>
        <begin position="6"/>
        <end position="34"/>
    </location>
</feature>
<evidence type="ECO:0000313" key="3">
    <source>
        <dbReference type="Proteomes" id="UP001549110"/>
    </source>
</evidence>
<comment type="caution">
    <text evidence="2">The sequence shown here is derived from an EMBL/GenBank/DDBJ whole genome shotgun (WGS) entry which is preliminary data.</text>
</comment>
<keyword evidence="1" id="KW-0472">Membrane</keyword>
<name>A0ABV2EHE5_9CAUL</name>
<dbReference type="RefSeq" id="WP_331928307.1">
    <property type="nucleotide sequence ID" value="NZ_JBEPLU010000001.1"/>
</dbReference>
<dbReference type="EMBL" id="JBEPLU010000001">
    <property type="protein sequence ID" value="MET3526447.1"/>
    <property type="molecule type" value="Genomic_DNA"/>
</dbReference>
<keyword evidence="3" id="KW-1185">Reference proteome</keyword>
<evidence type="ECO:0000313" key="2">
    <source>
        <dbReference type="EMBL" id="MET3526447.1"/>
    </source>
</evidence>
<accession>A0ABV2EHE5</accession>
<proteinExistence type="predicted"/>
<keyword evidence="1" id="KW-0812">Transmembrane</keyword>
<dbReference type="InterPro" id="IPR003425">
    <property type="entry name" value="CCB3/YggT"/>
</dbReference>
<protein>
    <submittedName>
        <fullName evidence="2">YggT family protein</fullName>
    </submittedName>
</protein>
<evidence type="ECO:0000256" key="1">
    <source>
        <dbReference type="SAM" id="Phobius"/>
    </source>
</evidence>
<reference evidence="2 3" key="1">
    <citation type="submission" date="2024-06" db="EMBL/GenBank/DDBJ databases">
        <title>Genomic Encyclopedia of Type Strains, Phase IV (KMG-IV): sequencing the most valuable type-strain genomes for metagenomic binning, comparative biology and taxonomic classification.</title>
        <authorList>
            <person name="Goeker M."/>
        </authorList>
    </citation>
    <scope>NUCLEOTIDE SEQUENCE [LARGE SCALE GENOMIC DNA]</scope>
    <source>
        <strain evidence="2 3">DSM 17809</strain>
    </source>
</reference>
<sequence>MAPLIGFVFFLLDALLGLLVFALIANAILSWLVAFDVINLRNRFVYGVARFLDAVTRPVLAPFQRIIPSLGGVDISPVLAILVISGLQRYLLPAAHAGLLNLFY</sequence>
<keyword evidence="1" id="KW-1133">Transmembrane helix</keyword>
<dbReference type="Proteomes" id="UP001549110">
    <property type="component" value="Unassembled WGS sequence"/>
</dbReference>
<dbReference type="Pfam" id="PF02325">
    <property type="entry name" value="CCB3_YggT"/>
    <property type="match status" value="1"/>
</dbReference>